<dbReference type="OrthoDB" id="9798454at2"/>
<dbReference type="AlphaFoldDB" id="V5BZB6"/>
<dbReference type="InterPro" id="IPR051545">
    <property type="entry name" value="NAD(P)H_dehydrogenase_qn"/>
</dbReference>
<gene>
    <name evidence="4" type="ORF">MGMO_96c00140</name>
</gene>
<dbReference type="RefSeq" id="WP_023495390.1">
    <property type="nucleotide sequence ID" value="NZ_AYLO01000092.1"/>
</dbReference>
<comment type="similarity">
    <text evidence="1">Belongs to the NAD(P)H dehydrogenase (quinone) family.</text>
</comment>
<evidence type="ECO:0000256" key="1">
    <source>
        <dbReference type="ARBA" id="ARBA00006252"/>
    </source>
</evidence>
<dbReference type="SUPFAM" id="SSF52218">
    <property type="entry name" value="Flavoproteins"/>
    <property type="match status" value="1"/>
</dbReference>
<evidence type="ECO:0000256" key="2">
    <source>
        <dbReference type="ARBA" id="ARBA00023002"/>
    </source>
</evidence>
<dbReference type="PATRIC" id="fig|1116472.3.peg.2685"/>
<keyword evidence="5" id="KW-1185">Reference proteome</keyword>
<keyword evidence="2" id="KW-0560">Oxidoreductase</keyword>
<evidence type="ECO:0000259" key="3">
    <source>
        <dbReference type="Pfam" id="PF02525"/>
    </source>
</evidence>
<dbReference type="InterPro" id="IPR003680">
    <property type="entry name" value="Flavodoxin_fold"/>
</dbReference>
<dbReference type="PANTHER" id="PTHR10204:SF34">
    <property type="entry name" value="NAD(P)H DEHYDROGENASE [QUINONE] 1 ISOFORM 1"/>
    <property type="match status" value="1"/>
</dbReference>
<dbReference type="eggNOG" id="COG2249">
    <property type="taxonomic scope" value="Bacteria"/>
</dbReference>
<name>V5BZB6_9GAMM</name>
<accession>V5BZB6</accession>
<dbReference type="Pfam" id="PF02525">
    <property type="entry name" value="Flavodoxin_2"/>
    <property type="match status" value="1"/>
</dbReference>
<evidence type="ECO:0000313" key="5">
    <source>
        <dbReference type="Proteomes" id="UP000017842"/>
    </source>
</evidence>
<protein>
    <submittedName>
        <fullName evidence="4">NAD(P)H dehydrogenase</fullName>
    </submittedName>
</protein>
<dbReference type="Proteomes" id="UP000017842">
    <property type="component" value="Unassembled WGS sequence"/>
</dbReference>
<sequence>MSKQIAIIQGHPDPKGNHFCHALAKAYAEGAESAGHKVTIIEVAQMDFPLLRSQEDYDHGEPVESIRNAQQIIREAEHLVIFYPLWLGTLPAYFKAFLEQVFRPGFAANKPANGGLWEKLLTGRSARVVVSMAMPAFIYRWYYLAHSLKSLERNILSFCGIGPIKETLIGMVDTLNDKKGKEWLDKMYLLGSDSK</sequence>
<dbReference type="STRING" id="1116472.MGMO_96c00140"/>
<reference evidence="4 5" key="1">
    <citation type="journal article" date="2013" name="Genome Announc.">
        <title>Draft Genome Sequence of the Methanotrophic Gammaproteobacterium Methyloglobulus morosus DSM 22980 Strain KoM1.</title>
        <authorList>
            <person name="Poehlein A."/>
            <person name="Deutzmann J.S."/>
            <person name="Daniel R."/>
            <person name="Simeonova D.D."/>
        </authorList>
    </citation>
    <scope>NUCLEOTIDE SEQUENCE [LARGE SCALE GENOMIC DNA]</scope>
    <source>
        <strain evidence="4 5">KoM1</strain>
    </source>
</reference>
<organism evidence="4 5">
    <name type="scientific">Methyloglobulus morosus KoM1</name>
    <dbReference type="NCBI Taxonomy" id="1116472"/>
    <lineage>
        <taxon>Bacteria</taxon>
        <taxon>Pseudomonadati</taxon>
        <taxon>Pseudomonadota</taxon>
        <taxon>Gammaproteobacteria</taxon>
        <taxon>Methylococcales</taxon>
        <taxon>Methylococcaceae</taxon>
        <taxon>Methyloglobulus</taxon>
    </lineage>
</organism>
<dbReference type="GO" id="GO:0003955">
    <property type="term" value="F:NAD(P)H dehydrogenase (quinone) activity"/>
    <property type="evidence" value="ECO:0007669"/>
    <property type="project" value="TreeGrafter"/>
</dbReference>
<comment type="caution">
    <text evidence="4">The sequence shown here is derived from an EMBL/GenBank/DDBJ whole genome shotgun (WGS) entry which is preliminary data.</text>
</comment>
<evidence type="ECO:0000313" key="4">
    <source>
        <dbReference type="EMBL" id="ESS71567.1"/>
    </source>
</evidence>
<proteinExistence type="inferred from homology"/>
<dbReference type="InterPro" id="IPR029039">
    <property type="entry name" value="Flavoprotein-like_sf"/>
</dbReference>
<dbReference type="EMBL" id="AYLO01000092">
    <property type="protein sequence ID" value="ESS71567.1"/>
    <property type="molecule type" value="Genomic_DNA"/>
</dbReference>
<dbReference type="Gene3D" id="3.40.50.360">
    <property type="match status" value="1"/>
</dbReference>
<feature type="domain" description="Flavodoxin-like fold" evidence="3">
    <location>
        <begin position="4"/>
        <end position="176"/>
    </location>
</feature>
<dbReference type="PANTHER" id="PTHR10204">
    <property type="entry name" value="NAD P H OXIDOREDUCTASE-RELATED"/>
    <property type="match status" value="1"/>
</dbReference>
<dbReference type="GO" id="GO:0005829">
    <property type="term" value="C:cytosol"/>
    <property type="evidence" value="ECO:0007669"/>
    <property type="project" value="TreeGrafter"/>
</dbReference>